<protein>
    <submittedName>
        <fullName evidence="1">Uncharacterized protein</fullName>
    </submittedName>
</protein>
<organism evidence="1 2">
    <name type="scientific">Batillaria attramentaria</name>
    <dbReference type="NCBI Taxonomy" id="370345"/>
    <lineage>
        <taxon>Eukaryota</taxon>
        <taxon>Metazoa</taxon>
        <taxon>Spiralia</taxon>
        <taxon>Lophotrochozoa</taxon>
        <taxon>Mollusca</taxon>
        <taxon>Gastropoda</taxon>
        <taxon>Caenogastropoda</taxon>
        <taxon>Sorbeoconcha</taxon>
        <taxon>Cerithioidea</taxon>
        <taxon>Batillariidae</taxon>
        <taxon>Batillaria</taxon>
    </lineage>
</organism>
<name>A0ABD0JJT1_9CAEN</name>
<dbReference type="EMBL" id="JACVVK020000413">
    <property type="protein sequence ID" value="KAK7475205.1"/>
    <property type="molecule type" value="Genomic_DNA"/>
</dbReference>
<proteinExistence type="predicted"/>
<keyword evidence="2" id="KW-1185">Reference proteome</keyword>
<accession>A0ABD0JJT1</accession>
<evidence type="ECO:0000313" key="2">
    <source>
        <dbReference type="Proteomes" id="UP001519460"/>
    </source>
</evidence>
<gene>
    <name evidence="1" type="ORF">BaRGS_00033606</name>
</gene>
<reference evidence="1 2" key="1">
    <citation type="journal article" date="2023" name="Sci. Data">
        <title>Genome assembly of the Korean intertidal mud-creeper Batillaria attramentaria.</title>
        <authorList>
            <person name="Patra A.K."/>
            <person name="Ho P.T."/>
            <person name="Jun S."/>
            <person name="Lee S.J."/>
            <person name="Kim Y."/>
            <person name="Won Y.J."/>
        </authorList>
    </citation>
    <scope>NUCLEOTIDE SEQUENCE [LARGE SCALE GENOMIC DNA]</scope>
    <source>
        <strain evidence="1">Wonlab-2016</strain>
    </source>
</reference>
<sequence>MQASFIQTDLVVNPYSVTAQFTCDQCGSRVPRERAPRMIMVTYITPHFRLIRNFPSATVSVLLFRQVSVVGQYSSVCACDMRGGSQESLTLLAGLDGNH</sequence>
<dbReference type="Proteomes" id="UP001519460">
    <property type="component" value="Unassembled WGS sequence"/>
</dbReference>
<comment type="caution">
    <text evidence="1">The sequence shown here is derived from an EMBL/GenBank/DDBJ whole genome shotgun (WGS) entry which is preliminary data.</text>
</comment>
<dbReference type="AlphaFoldDB" id="A0ABD0JJT1"/>
<evidence type="ECO:0000313" key="1">
    <source>
        <dbReference type="EMBL" id="KAK7475205.1"/>
    </source>
</evidence>